<keyword evidence="1" id="KW-0472">Membrane</keyword>
<dbReference type="Proteomes" id="UP000664545">
    <property type="component" value="Unassembled WGS sequence"/>
</dbReference>
<reference evidence="2" key="1">
    <citation type="submission" date="2021-02" db="EMBL/GenBank/DDBJ databases">
        <title>Abyssanaerobacter marinus gen.nov., sp., nov, anaerobic bacterium isolated from the Onnuri vent field of Indian Ocean and suggestion of Mogibacteriaceae fam. nov., and proposal of reclassification of ambiguous this family's genus member.</title>
        <authorList>
            <person name="Kim Y.J."/>
            <person name="Yang J.-A."/>
        </authorList>
    </citation>
    <scope>NUCLEOTIDE SEQUENCE</scope>
    <source>
        <strain evidence="2">DSM 2634</strain>
    </source>
</reference>
<proteinExistence type="predicted"/>
<keyword evidence="3" id="KW-1185">Reference proteome</keyword>
<organism evidence="2 3">
    <name type="scientific">Clostridium aminobutyricum</name>
    <dbReference type="NCBI Taxonomy" id="33953"/>
    <lineage>
        <taxon>Bacteria</taxon>
        <taxon>Bacillati</taxon>
        <taxon>Bacillota</taxon>
        <taxon>Clostridia</taxon>
        <taxon>Eubacteriales</taxon>
        <taxon>Clostridiaceae</taxon>
        <taxon>Clostridium</taxon>
    </lineage>
</organism>
<feature type="transmembrane region" description="Helical" evidence="1">
    <location>
        <begin position="180"/>
        <end position="202"/>
    </location>
</feature>
<feature type="transmembrane region" description="Helical" evidence="1">
    <location>
        <begin position="92"/>
        <end position="114"/>
    </location>
</feature>
<evidence type="ECO:0008006" key="4">
    <source>
        <dbReference type="Google" id="ProtNLM"/>
    </source>
</evidence>
<evidence type="ECO:0000256" key="1">
    <source>
        <dbReference type="SAM" id="Phobius"/>
    </source>
</evidence>
<keyword evidence="1" id="KW-1133">Transmembrane helix</keyword>
<dbReference type="RefSeq" id="WP_206582675.1">
    <property type="nucleotide sequence ID" value="NZ_JAFJZZ010000004.1"/>
</dbReference>
<sequence>MSEVKKLRRLNNEIGKKLTKENGIIMTDMVCYIRGSGLSEKNQELIRQDLLEMALSAQERKEPFSAVVGEDYKGFCNEIISSMPQMTTKEKIVEYVDTFLLCGSIVVAISTLLSSDAIRIFRNMVKGGTADFTVSYSLGTIILDLIIIAFSVGIVHYICKSSFELTQKSEEHKAMSKKKLIPRRFFIGAAWGLLVAVGLILLVKLASFTVITANLFIVLIVAGGMYALHKVINFQQ</sequence>
<name>A0A939DA37_CLOAM</name>
<keyword evidence="1" id="KW-0812">Transmembrane</keyword>
<dbReference type="AlphaFoldDB" id="A0A939DA37"/>
<accession>A0A939DA37</accession>
<dbReference type="Gene3D" id="1.10.1900.10">
    <property type="entry name" value="c-terminal domain of poly(a) binding protein"/>
    <property type="match status" value="1"/>
</dbReference>
<gene>
    <name evidence="2" type="ORF">JYB65_10750</name>
</gene>
<dbReference type="EMBL" id="JAFJZZ010000004">
    <property type="protein sequence ID" value="MBN7773842.1"/>
    <property type="molecule type" value="Genomic_DNA"/>
</dbReference>
<dbReference type="SUPFAM" id="SSF158560">
    <property type="entry name" value="BH3980-like"/>
    <property type="match status" value="1"/>
</dbReference>
<comment type="caution">
    <text evidence="2">The sequence shown here is derived from an EMBL/GenBank/DDBJ whole genome shotgun (WGS) entry which is preliminary data.</text>
</comment>
<evidence type="ECO:0000313" key="3">
    <source>
        <dbReference type="Proteomes" id="UP000664545"/>
    </source>
</evidence>
<protein>
    <recommendedName>
        <fullName evidence="4">DUF1129 family protein</fullName>
    </recommendedName>
</protein>
<evidence type="ECO:0000313" key="2">
    <source>
        <dbReference type="EMBL" id="MBN7773842.1"/>
    </source>
</evidence>
<feature type="transmembrane region" description="Helical" evidence="1">
    <location>
        <begin position="134"/>
        <end position="159"/>
    </location>
</feature>
<feature type="transmembrane region" description="Helical" evidence="1">
    <location>
        <begin position="208"/>
        <end position="228"/>
    </location>
</feature>